<comment type="caution">
    <text evidence="4">The sequence shown here is derived from an EMBL/GenBank/DDBJ whole genome shotgun (WGS) entry which is preliminary data.</text>
</comment>
<dbReference type="InterPro" id="IPR020084">
    <property type="entry name" value="NUDIX_hydrolase_CS"/>
</dbReference>
<dbReference type="Pfam" id="PF00293">
    <property type="entry name" value="NUDIX"/>
    <property type="match status" value="1"/>
</dbReference>
<comment type="cofactor">
    <cofactor evidence="1">
        <name>Mg(2+)</name>
        <dbReference type="ChEBI" id="CHEBI:18420"/>
    </cofactor>
</comment>
<keyword evidence="5" id="KW-1185">Reference proteome</keyword>
<evidence type="ECO:0000259" key="3">
    <source>
        <dbReference type="PROSITE" id="PS51462"/>
    </source>
</evidence>
<reference evidence="4 5" key="1">
    <citation type="submission" date="2018-05" db="EMBL/GenBank/DDBJ databases">
        <title>Abyssibacter profundi OUC007T gen. nov., sp. nov, a marine bacterium isolated from seawater of the Mariana Trench.</title>
        <authorList>
            <person name="Zhou S."/>
        </authorList>
    </citation>
    <scope>NUCLEOTIDE SEQUENCE [LARGE SCALE GENOMIC DNA]</scope>
    <source>
        <strain evidence="4 5">OUC007</strain>
    </source>
</reference>
<dbReference type="PROSITE" id="PS51462">
    <property type="entry name" value="NUDIX"/>
    <property type="match status" value="1"/>
</dbReference>
<dbReference type="EMBL" id="QEQK01000005">
    <property type="protein sequence ID" value="PWN56494.1"/>
    <property type="molecule type" value="Genomic_DNA"/>
</dbReference>
<feature type="domain" description="Nudix hydrolase" evidence="3">
    <location>
        <begin position="31"/>
        <end position="167"/>
    </location>
</feature>
<dbReference type="RefSeq" id="WP_109719689.1">
    <property type="nucleotide sequence ID" value="NZ_QEQK01000005.1"/>
</dbReference>
<dbReference type="PANTHER" id="PTHR11839:SF1">
    <property type="entry name" value="ADP-SUGAR PYROPHOSPHATASE"/>
    <property type="match status" value="1"/>
</dbReference>
<dbReference type="GO" id="GO:0016787">
    <property type="term" value="F:hydrolase activity"/>
    <property type="evidence" value="ECO:0007669"/>
    <property type="project" value="UniProtKB-KW"/>
</dbReference>
<dbReference type="PROSITE" id="PS00893">
    <property type="entry name" value="NUDIX_BOX"/>
    <property type="match status" value="1"/>
</dbReference>
<keyword evidence="2" id="KW-0378">Hydrolase</keyword>
<dbReference type="Gene3D" id="3.90.79.10">
    <property type="entry name" value="Nucleoside Triphosphate Pyrophosphohydrolase"/>
    <property type="match status" value="1"/>
</dbReference>
<protein>
    <submittedName>
        <fullName evidence="4">DNA mismatch repair protein MutT</fullName>
    </submittedName>
</protein>
<evidence type="ECO:0000256" key="2">
    <source>
        <dbReference type="ARBA" id="ARBA00022801"/>
    </source>
</evidence>
<sequence length="176" mass="19145">MTNTTPEVLYAGRYLRLVRDGRWEFVQRVIAPQGAVQVIAVTAEPALVLVEQFRPPVGGRVIELPAGLIDGDGGPDETAEATAIRELEEETGFRCARVRQVHRGPTSPGSSNEFNTFFVAEELERVSAGGGLDSEDITVHCVPLAEAPSWLAARQAEGLWVDPRVFMGLYWANTGP</sequence>
<evidence type="ECO:0000313" key="5">
    <source>
        <dbReference type="Proteomes" id="UP000251800"/>
    </source>
</evidence>
<dbReference type="GO" id="GO:0019693">
    <property type="term" value="P:ribose phosphate metabolic process"/>
    <property type="evidence" value="ECO:0007669"/>
    <property type="project" value="TreeGrafter"/>
</dbReference>
<evidence type="ECO:0000256" key="1">
    <source>
        <dbReference type="ARBA" id="ARBA00001946"/>
    </source>
</evidence>
<accession>A0A363UM67</accession>
<dbReference type="GO" id="GO:0006753">
    <property type="term" value="P:nucleoside phosphate metabolic process"/>
    <property type="evidence" value="ECO:0007669"/>
    <property type="project" value="TreeGrafter"/>
</dbReference>
<name>A0A363UM67_9GAMM</name>
<evidence type="ECO:0000313" key="4">
    <source>
        <dbReference type="EMBL" id="PWN56494.1"/>
    </source>
</evidence>
<dbReference type="CDD" id="cd03424">
    <property type="entry name" value="NUDIX_ADPRase_Nudt5_UGPPase_Nudt14"/>
    <property type="match status" value="1"/>
</dbReference>
<proteinExistence type="predicted"/>
<dbReference type="AlphaFoldDB" id="A0A363UM67"/>
<dbReference type="OrthoDB" id="9794310at2"/>
<gene>
    <name evidence="4" type="ORF">DEH80_06590</name>
</gene>
<dbReference type="Proteomes" id="UP000251800">
    <property type="component" value="Unassembled WGS sequence"/>
</dbReference>
<dbReference type="SUPFAM" id="SSF55811">
    <property type="entry name" value="Nudix"/>
    <property type="match status" value="1"/>
</dbReference>
<dbReference type="PANTHER" id="PTHR11839">
    <property type="entry name" value="UDP/ADP-SUGAR PYROPHOSPHATASE"/>
    <property type="match status" value="1"/>
</dbReference>
<dbReference type="InterPro" id="IPR000086">
    <property type="entry name" value="NUDIX_hydrolase_dom"/>
</dbReference>
<dbReference type="InterPro" id="IPR015797">
    <property type="entry name" value="NUDIX_hydrolase-like_dom_sf"/>
</dbReference>
<organism evidence="4 5">
    <name type="scientific">Abyssibacter profundi</name>
    <dbReference type="NCBI Taxonomy" id="2182787"/>
    <lineage>
        <taxon>Bacteria</taxon>
        <taxon>Pseudomonadati</taxon>
        <taxon>Pseudomonadota</taxon>
        <taxon>Gammaproteobacteria</taxon>
        <taxon>Chromatiales</taxon>
        <taxon>Oceanococcaceae</taxon>
        <taxon>Abyssibacter</taxon>
    </lineage>
</organism>